<sequence length="252" mass="26610">MNTVSVGESAGRDVQERCSIGAGASPGYLLPLLQLSDSALPTGAFSHSFGMESYLADGTITDEATFAAWLRAYVSRQLAYTDGLAIRMVFDALHLGDLDAVWTLDRLIAALTLPEQVRTAAATIGRRTAEVGTVVAPESFLGDYLAELDAGRCHGHPAVAFALLAHAVDAPPAAAIEAHLFAAVTSLTQNAVRAIPIGQTAGQRVQRSLHDVVADAVATAMTLTDEDLGAASPGLEIAQMRHRRQRARMFMS</sequence>
<protein>
    <recommendedName>
        <fullName evidence="3">Urease accessory protein UreF</fullName>
    </recommendedName>
</protein>
<evidence type="ECO:0000256" key="1">
    <source>
        <dbReference type="ARBA" id="ARBA00022988"/>
    </source>
</evidence>
<keyword evidence="2 3" id="KW-0143">Chaperone</keyword>
<name>A0A1H4RE26_TSUTY</name>
<comment type="subunit">
    <text evidence="3">UreD, UreF and UreG form a complex that acts as a GTP-hydrolysis-dependent molecular chaperone, activating the urease apoprotein by helping to assemble the nickel containing metallocenter of UreC. The UreE protein probably delivers the nickel.</text>
</comment>
<evidence type="ECO:0000256" key="3">
    <source>
        <dbReference type="HAMAP-Rule" id="MF_01385"/>
    </source>
</evidence>
<reference evidence="5" key="1">
    <citation type="submission" date="2016-10" db="EMBL/GenBank/DDBJ databases">
        <authorList>
            <person name="Varghese N."/>
            <person name="Submissions S."/>
        </authorList>
    </citation>
    <scope>NUCLEOTIDE SEQUENCE [LARGE SCALE GENOMIC DNA]</scope>
    <source>
        <strain evidence="5">DSM 44234</strain>
    </source>
</reference>
<comment type="similarity">
    <text evidence="3">Belongs to the UreF family.</text>
</comment>
<proteinExistence type="inferred from homology"/>
<evidence type="ECO:0000256" key="2">
    <source>
        <dbReference type="ARBA" id="ARBA00023186"/>
    </source>
</evidence>
<keyword evidence="5" id="KW-1185">Reference proteome</keyword>
<dbReference type="Proteomes" id="UP000182241">
    <property type="component" value="Unassembled WGS sequence"/>
</dbReference>
<evidence type="ECO:0000313" key="4">
    <source>
        <dbReference type="EMBL" id="SEC30152.1"/>
    </source>
</evidence>
<evidence type="ECO:0000313" key="5">
    <source>
        <dbReference type="Proteomes" id="UP000182241"/>
    </source>
</evidence>
<dbReference type="HAMAP" id="MF_01385">
    <property type="entry name" value="UreF"/>
    <property type="match status" value="1"/>
</dbReference>
<dbReference type="AlphaFoldDB" id="A0A1H4RE26"/>
<dbReference type="GO" id="GO:0005737">
    <property type="term" value="C:cytoplasm"/>
    <property type="evidence" value="ECO:0007669"/>
    <property type="project" value="UniProtKB-SubCell"/>
</dbReference>
<dbReference type="Gene3D" id="1.10.4190.10">
    <property type="entry name" value="Urease accessory protein UreF"/>
    <property type="match status" value="1"/>
</dbReference>
<dbReference type="EMBL" id="FNSA01000003">
    <property type="protein sequence ID" value="SEC30152.1"/>
    <property type="molecule type" value="Genomic_DNA"/>
</dbReference>
<keyword evidence="3" id="KW-0963">Cytoplasm</keyword>
<comment type="function">
    <text evidence="3">Required for maturation of urease via the functional incorporation of the urease nickel metallocenter.</text>
</comment>
<keyword evidence="1 3" id="KW-0996">Nickel insertion</keyword>
<comment type="subcellular location">
    <subcellularLocation>
        <location evidence="3">Cytoplasm</location>
    </subcellularLocation>
</comment>
<gene>
    <name evidence="3" type="primary">ureF</name>
    <name evidence="4" type="ORF">SAMN04489793_1981</name>
</gene>
<dbReference type="InterPro" id="IPR002639">
    <property type="entry name" value="UreF"/>
</dbReference>
<dbReference type="PANTHER" id="PTHR33620">
    <property type="entry name" value="UREASE ACCESSORY PROTEIN F"/>
    <property type="match status" value="1"/>
</dbReference>
<organism evidence="4 5">
    <name type="scientific">Tsukamurella tyrosinosolvens</name>
    <dbReference type="NCBI Taxonomy" id="57704"/>
    <lineage>
        <taxon>Bacteria</taxon>
        <taxon>Bacillati</taxon>
        <taxon>Actinomycetota</taxon>
        <taxon>Actinomycetes</taxon>
        <taxon>Mycobacteriales</taxon>
        <taxon>Tsukamurellaceae</taxon>
        <taxon>Tsukamurella</taxon>
    </lineage>
</organism>
<dbReference type="Pfam" id="PF01730">
    <property type="entry name" value="UreF"/>
    <property type="match status" value="1"/>
</dbReference>
<dbReference type="GO" id="GO:0016151">
    <property type="term" value="F:nickel cation binding"/>
    <property type="evidence" value="ECO:0007669"/>
    <property type="project" value="UniProtKB-UniRule"/>
</dbReference>
<dbReference type="STRING" id="57704.SAMN04489793_1981"/>
<dbReference type="InterPro" id="IPR038277">
    <property type="entry name" value="UreF_sf"/>
</dbReference>
<dbReference type="PANTHER" id="PTHR33620:SF1">
    <property type="entry name" value="UREASE ACCESSORY PROTEIN F"/>
    <property type="match status" value="1"/>
</dbReference>
<accession>A0A1H4RE26</accession>
<dbReference type="PIRSF" id="PIRSF009467">
    <property type="entry name" value="Ureas_acces_UreF"/>
    <property type="match status" value="1"/>
</dbReference>